<keyword evidence="1" id="KW-0732">Signal</keyword>
<dbReference type="EMBL" id="CP001392">
    <property type="protein sequence ID" value="ACM32896.1"/>
    <property type="molecule type" value="Genomic_DNA"/>
</dbReference>
<protein>
    <submittedName>
        <fullName evidence="2">Uncharacterized protein</fullName>
    </submittedName>
</protein>
<sequence length="108" mass="11373">MRAIRFATASAAAMIAGLFAPGAWATCYVIYGADQQVIYRSQTPPVDLSRNLHETLPQVAPGGTLVFSLNNYGCEVEVNRLPSNVAAVRKDAAAGAPTAPRAPRASRS</sequence>
<proteinExistence type="predicted"/>
<evidence type="ECO:0000313" key="2">
    <source>
        <dbReference type="EMBL" id="ACM32896.1"/>
    </source>
</evidence>
<organism evidence="2 3">
    <name type="scientific">Acidovorax ebreus (strain TPSY)</name>
    <name type="common">Diaphorobacter sp. (strain TPSY)</name>
    <dbReference type="NCBI Taxonomy" id="535289"/>
    <lineage>
        <taxon>Bacteria</taxon>
        <taxon>Pseudomonadati</taxon>
        <taxon>Pseudomonadota</taxon>
        <taxon>Betaproteobacteria</taxon>
        <taxon>Burkholderiales</taxon>
        <taxon>Comamonadaceae</taxon>
        <taxon>Diaphorobacter</taxon>
    </lineage>
</organism>
<feature type="signal peptide" evidence="1">
    <location>
        <begin position="1"/>
        <end position="25"/>
    </location>
</feature>
<evidence type="ECO:0000256" key="1">
    <source>
        <dbReference type="SAM" id="SignalP"/>
    </source>
</evidence>
<keyword evidence="3" id="KW-1185">Reference proteome</keyword>
<accession>A0A9J9QE55</accession>
<dbReference type="AlphaFoldDB" id="A0A9J9QE55"/>
<dbReference type="Proteomes" id="UP000000450">
    <property type="component" value="Chromosome"/>
</dbReference>
<evidence type="ECO:0000313" key="3">
    <source>
        <dbReference type="Proteomes" id="UP000000450"/>
    </source>
</evidence>
<reference evidence="2 3" key="1">
    <citation type="journal article" date="2010" name="J. Bacteriol.">
        <title>Completed genome sequence of the anaerobic iron-oxidizing bacterium Acidovorax ebreus strain TPSY.</title>
        <authorList>
            <person name="Byrne-Bailey K.G."/>
            <person name="Weber K.A."/>
            <person name="Chair A.H."/>
            <person name="Bose S."/>
            <person name="Knox T."/>
            <person name="Spanbauer T.L."/>
            <person name="Chertkov O."/>
            <person name="Coates J.D."/>
        </authorList>
    </citation>
    <scope>NUCLEOTIDE SEQUENCE [LARGE SCALE GENOMIC DNA]</scope>
    <source>
        <strain evidence="2 3">TPSY</strain>
    </source>
</reference>
<dbReference type="RefSeq" id="WP_015913035.1">
    <property type="nucleotide sequence ID" value="NC_011992.1"/>
</dbReference>
<dbReference type="GeneID" id="84681859"/>
<feature type="chain" id="PRO_5039952782" evidence="1">
    <location>
        <begin position="26"/>
        <end position="108"/>
    </location>
</feature>
<dbReference type="KEGG" id="dia:Dtpsy_1434"/>
<name>A0A9J9QE55_ACIET</name>
<gene>
    <name evidence="2" type="ordered locus">Dtpsy_1434</name>
</gene>